<feature type="non-terminal residue" evidence="5">
    <location>
        <position position="1"/>
    </location>
</feature>
<evidence type="ECO:0000256" key="3">
    <source>
        <dbReference type="SAM" id="Coils"/>
    </source>
</evidence>
<feature type="compositionally biased region" description="Basic and acidic residues" evidence="4">
    <location>
        <begin position="410"/>
        <end position="434"/>
    </location>
</feature>
<dbReference type="PANTHER" id="PTHR12842">
    <property type="entry name" value="FI01459P"/>
    <property type="match status" value="1"/>
</dbReference>
<protein>
    <submittedName>
        <fullName evidence="5">NXP20 protein</fullName>
    </submittedName>
</protein>
<feature type="region of interest" description="Disordered" evidence="4">
    <location>
        <begin position="394"/>
        <end position="434"/>
    </location>
</feature>
<dbReference type="InterPro" id="IPR007998">
    <property type="entry name" value="DUF719"/>
</dbReference>
<dbReference type="Proteomes" id="UP000542689">
    <property type="component" value="Unassembled WGS sequence"/>
</dbReference>
<proteinExistence type="inferred from homology"/>
<evidence type="ECO:0000256" key="4">
    <source>
        <dbReference type="SAM" id="MobiDB-lite"/>
    </source>
</evidence>
<dbReference type="EMBL" id="VZRS01007996">
    <property type="protein sequence ID" value="NWW62397.1"/>
    <property type="molecule type" value="Genomic_DNA"/>
</dbReference>
<organism evidence="5 6">
    <name type="scientific">Ifrita kowaldi</name>
    <name type="common">blue-capped ifrita</name>
    <dbReference type="NCBI Taxonomy" id="461245"/>
    <lineage>
        <taxon>Eukaryota</taxon>
        <taxon>Metazoa</taxon>
        <taxon>Chordata</taxon>
        <taxon>Craniata</taxon>
        <taxon>Vertebrata</taxon>
        <taxon>Euteleostomi</taxon>
        <taxon>Archelosauria</taxon>
        <taxon>Archosauria</taxon>
        <taxon>Dinosauria</taxon>
        <taxon>Saurischia</taxon>
        <taxon>Theropoda</taxon>
        <taxon>Coelurosauria</taxon>
        <taxon>Aves</taxon>
        <taxon>Neognathae</taxon>
        <taxon>Neoaves</taxon>
        <taxon>Telluraves</taxon>
        <taxon>Australaves</taxon>
        <taxon>Passeriformes</taxon>
        <taxon>Corvoidea</taxon>
        <taxon>Cinclosomatidae</taxon>
        <taxon>Ifrita</taxon>
    </lineage>
</organism>
<evidence type="ECO:0000256" key="2">
    <source>
        <dbReference type="ARBA" id="ARBA00022553"/>
    </source>
</evidence>
<evidence type="ECO:0000313" key="5">
    <source>
        <dbReference type="EMBL" id="NWW62397.1"/>
    </source>
</evidence>
<sequence length="563" mass="61520">MSEDVSDGTPSEEKPEVMEMPSNEVLPHESEPHLVEAEILHESSQDKHGQVTQNVSDRKEGDILINENPLTEQLVERLPSSEETIEDMPTECIETVSLDAEPELEETLHEQNSPTTDSSSKASRWGAWGTWGKSLLSSASATVGKCHGITAVKEKAGTTLRIHSGSSASLETAEPPAAETPVTQAEDSLDQSSSENIPSSPSSGSRGMLSAITNAVQTTGKSVLSGGLDALEFIGKTTMNVLAESDPGFKRTKTLMARTVSLSQLLREAKEKEKQRRAQQVTVERTAHYGLLFDEFQGLSHLEALEILSNESEAQIQSHLARLDGEQLEAVKNDLIAIKEIFVPKELDDEVVQAQKADMGEEFVSMLTELLFELHVAATPDKLNKARKKAHEWLEEASSSTPVDIEEEVNEKPGESGEEKTPKDNKIDSDKTEVDKSKTVEEIYMLSIESLAEVTARCIEQLHKVAELILHGQEVEKTAQDQAKVLTNLTSAMCNEVSSLSKKFSDSVTAAGSNMKAEVLNPIINSVLLEGCNSTTYIQDAFQLLLPVLQISHIQTSCLKVHE</sequence>
<gene>
    <name evidence="5" type="primary">Fam114a1</name>
    <name evidence="5" type="ORF">IFRKOW_R08228</name>
</gene>
<dbReference type="Pfam" id="PF05334">
    <property type="entry name" value="DUF719"/>
    <property type="match status" value="1"/>
</dbReference>
<dbReference type="PANTHER" id="PTHR12842:SF4">
    <property type="entry name" value="PROTEIN NOXP20"/>
    <property type="match status" value="1"/>
</dbReference>
<comment type="similarity">
    <text evidence="1">Belongs to the FAM114 family.</text>
</comment>
<evidence type="ECO:0000313" key="6">
    <source>
        <dbReference type="Proteomes" id="UP000542689"/>
    </source>
</evidence>
<keyword evidence="3" id="KW-0175">Coiled coil</keyword>
<feature type="region of interest" description="Disordered" evidence="4">
    <location>
        <begin position="1"/>
        <end position="74"/>
    </location>
</feature>
<keyword evidence="6" id="KW-1185">Reference proteome</keyword>
<feature type="compositionally biased region" description="Polar residues" evidence="4">
    <location>
        <begin position="110"/>
        <end position="122"/>
    </location>
</feature>
<dbReference type="AlphaFoldDB" id="A0A7K6PMN4"/>
<feature type="non-terminal residue" evidence="5">
    <location>
        <position position="563"/>
    </location>
</feature>
<feature type="compositionally biased region" description="Basic and acidic residues" evidence="4">
    <location>
        <begin position="26"/>
        <end position="49"/>
    </location>
</feature>
<comment type="caution">
    <text evidence="5">The sequence shown here is derived from an EMBL/GenBank/DDBJ whole genome shotgun (WGS) entry which is preliminary data.</text>
</comment>
<feature type="region of interest" description="Disordered" evidence="4">
    <location>
        <begin position="165"/>
        <end position="207"/>
    </location>
</feature>
<reference evidence="5 6" key="1">
    <citation type="submission" date="2019-09" db="EMBL/GenBank/DDBJ databases">
        <title>Bird 10,000 Genomes (B10K) Project - Family phase.</title>
        <authorList>
            <person name="Zhang G."/>
        </authorList>
    </citation>
    <scope>NUCLEOTIDE SEQUENCE [LARGE SCALE GENOMIC DNA]</scope>
    <source>
        <strain evidence="5">B10K-DU-029-41</strain>
        <tissue evidence="5">Liver</tissue>
    </source>
</reference>
<keyword evidence="2" id="KW-0597">Phosphoprotein</keyword>
<accession>A0A7K6PMN4</accession>
<feature type="compositionally biased region" description="Low complexity" evidence="4">
    <location>
        <begin position="192"/>
        <end position="207"/>
    </location>
</feature>
<evidence type="ECO:0000256" key="1">
    <source>
        <dbReference type="ARBA" id="ARBA00006903"/>
    </source>
</evidence>
<name>A0A7K6PMN4_9CORV</name>
<feature type="coiled-coil region" evidence="3">
    <location>
        <begin position="262"/>
        <end position="322"/>
    </location>
</feature>
<feature type="region of interest" description="Disordered" evidence="4">
    <location>
        <begin position="105"/>
        <end position="124"/>
    </location>
</feature>